<keyword evidence="2" id="KW-1185">Reference proteome</keyword>
<evidence type="ECO:0000313" key="2">
    <source>
        <dbReference type="Proteomes" id="UP001151081"/>
    </source>
</evidence>
<dbReference type="Proteomes" id="UP001151081">
    <property type="component" value="Unassembled WGS sequence"/>
</dbReference>
<gene>
    <name evidence="1" type="ORF">KEG57_22565</name>
</gene>
<proteinExistence type="predicted"/>
<organism evidence="1 2">
    <name type="scientific">Polyangium jinanense</name>
    <dbReference type="NCBI Taxonomy" id="2829994"/>
    <lineage>
        <taxon>Bacteria</taxon>
        <taxon>Pseudomonadati</taxon>
        <taxon>Myxococcota</taxon>
        <taxon>Polyangia</taxon>
        <taxon>Polyangiales</taxon>
        <taxon>Polyangiaceae</taxon>
        <taxon>Polyangium</taxon>
    </lineage>
</organism>
<comment type="caution">
    <text evidence="1">The sequence shown here is derived from an EMBL/GenBank/DDBJ whole genome shotgun (WGS) entry which is preliminary data.</text>
</comment>
<dbReference type="RefSeq" id="WP_272458795.1">
    <property type="nucleotide sequence ID" value="NZ_JAGTJJ010000013.1"/>
</dbReference>
<accession>A0A9X3X485</accession>
<evidence type="ECO:0000313" key="1">
    <source>
        <dbReference type="EMBL" id="MDC3983312.1"/>
    </source>
</evidence>
<dbReference type="EMBL" id="JAGTJJ010000013">
    <property type="protein sequence ID" value="MDC3983312.1"/>
    <property type="molecule type" value="Genomic_DNA"/>
</dbReference>
<reference evidence="1 2" key="1">
    <citation type="submission" date="2021-04" db="EMBL/GenBank/DDBJ databases">
        <title>Genome analysis of Polyangium sp.</title>
        <authorList>
            <person name="Li Y."/>
            <person name="Wang J."/>
        </authorList>
    </citation>
    <scope>NUCLEOTIDE SEQUENCE [LARGE SCALE GENOMIC DNA]</scope>
    <source>
        <strain evidence="1 2">SDU14</strain>
    </source>
</reference>
<protein>
    <submittedName>
        <fullName evidence="1">Uncharacterized protein</fullName>
    </submittedName>
</protein>
<name>A0A9X3X485_9BACT</name>
<sequence length="168" mass="19037">MTDTDDLHPYDDIVRRFHHDDTDELLRARGLALVARLLRLPSLPPLGLRYDMYFYSGGIGISDQIHISLPCTPTEANAIIARLGFATPEEAIADEAWRDDFEFLVLDGNDTEPLHIAVAAFVEEHRAEFQPPPDEPMRTWFSRESGPNAWSLVYEREGVLSFLALEQA</sequence>
<dbReference type="AlphaFoldDB" id="A0A9X3X485"/>